<dbReference type="PROSITE" id="PS50157">
    <property type="entry name" value="ZINC_FINGER_C2H2_2"/>
    <property type="match status" value="5"/>
</dbReference>
<dbReference type="GO" id="GO:0008270">
    <property type="term" value="F:zinc ion binding"/>
    <property type="evidence" value="ECO:0007669"/>
    <property type="project" value="UniProtKB-KW"/>
</dbReference>
<evidence type="ECO:0000256" key="8">
    <source>
        <dbReference type="ARBA" id="ARBA00023125"/>
    </source>
</evidence>
<proteinExistence type="inferred from homology"/>
<dbReference type="PROSITE" id="PS00028">
    <property type="entry name" value="ZINC_FINGER_C2H2_1"/>
    <property type="match status" value="5"/>
</dbReference>
<feature type="compositionally biased region" description="Polar residues" evidence="12">
    <location>
        <begin position="48"/>
        <end position="73"/>
    </location>
</feature>
<evidence type="ECO:0000256" key="5">
    <source>
        <dbReference type="ARBA" id="ARBA00022771"/>
    </source>
</evidence>
<dbReference type="SMART" id="SM00355">
    <property type="entry name" value="ZnF_C2H2"/>
    <property type="match status" value="5"/>
</dbReference>
<protein>
    <submittedName>
        <fullName evidence="14">Zinc finger and SCAN domain-containing protein 21-like</fullName>
    </submittedName>
</protein>
<evidence type="ECO:0000313" key="14">
    <source>
        <dbReference type="Ensembl" id="ENSSFAP00005006570.1"/>
    </source>
</evidence>
<evidence type="ECO:0000256" key="4">
    <source>
        <dbReference type="ARBA" id="ARBA00022737"/>
    </source>
</evidence>
<dbReference type="Ensembl" id="ENSSFAT00005006904.1">
    <property type="protein sequence ID" value="ENSSFAP00005006570.1"/>
    <property type="gene ID" value="ENSSFAG00005003974.1"/>
</dbReference>
<evidence type="ECO:0000256" key="10">
    <source>
        <dbReference type="ARBA" id="ARBA00023242"/>
    </source>
</evidence>
<feature type="domain" description="C2H2-type" evidence="13">
    <location>
        <begin position="353"/>
        <end position="380"/>
    </location>
</feature>
<keyword evidence="5 11" id="KW-0863">Zinc-finger</keyword>
<keyword evidence="6" id="KW-0862">Zinc</keyword>
<dbReference type="InterPro" id="IPR013087">
    <property type="entry name" value="Znf_C2H2_type"/>
</dbReference>
<dbReference type="SUPFAM" id="SSF57667">
    <property type="entry name" value="beta-beta-alpha zinc fingers"/>
    <property type="match status" value="3"/>
</dbReference>
<keyword evidence="7" id="KW-0805">Transcription regulation</keyword>
<sequence>MTSVQALREFINERLTAAAGEIFTVFEQTVVQFEEEIDRQRRLLETSLKPQSSFNRTETQQQHTGEQKTISSLEQEEHEAPHIKEEEDLVKASVPDGERKNSLDSVRDLTTQRLTAAAVEIFILFQQTIVQYEEETDRLSRLLEINWKPQFQLHRTELQQHHDCREEQDFELETNCCQEQEASEPPQIKKEEEEPELVQFKEEQEEPEPPQIEEQEELSTQSGEQLIVKFESDSFEVPSTEEQGYLSEAEEVLDAEPSESQVGFERLLCEGTRGEIVCYNHQLCQKVLRLTDDKKNLICETCGKGFSHQGNLKRHLRTHTGEKPFSCETCGKCFSQQGHLLVHMRTHTGEKPHSCETCGKCFSERRTFLAHMRIHTGDMPYSCPMCGKGFSVRRNVLAHMRIHTGEKPYSCEMCGKSYSHHSSLLVHRRTHKLYSCEKQKP</sequence>
<comment type="similarity">
    <text evidence="2">Belongs to the krueppel C2H2-type zinc-finger protein family.</text>
</comment>
<dbReference type="GO" id="GO:0000981">
    <property type="term" value="F:DNA-binding transcription factor activity, RNA polymerase II-specific"/>
    <property type="evidence" value="ECO:0007669"/>
    <property type="project" value="TreeGrafter"/>
</dbReference>
<evidence type="ECO:0000256" key="3">
    <source>
        <dbReference type="ARBA" id="ARBA00022723"/>
    </source>
</evidence>
<dbReference type="FunFam" id="3.30.160.60:FF:001480">
    <property type="entry name" value="Si:cabz01071911.3"/>
    <property type="match status" value="1"/>
</dbReference>
<feature type="domain" description="C2H2-type" evidence="13">
    <location>
        <begin position="381"/>
        <end position="408"/>
    </location>
</feature>
<feature type="domain" description="C2H2-type" evidence="13">
    <location>
        <begin position="409"/>
        <end position="431"/>
    </location>
</feature>
<comment type="subcellular location">
    <subcellularLocation>
        <location evidence="1">Nucleus</location>
    </subcellularLocation>
</comment>
<evidence type="ECO:0000259" key="13">
    <source>
        <dbReference type="PROSITE" id="PS50157"/>
    </source>
</evidence>
<organism evidence="14 15">
    <name type="scientific">Salarias fasciatus</name>
    <name type="common">Jewelled blenny</name>
    <name type="synonym">Blennius fasciatus</name>
    <dbReference type="NCBI Taxonomy" id="181472"/>
    <lineage>
        <taxon>Eukaryota</taxon>
        <taxon>Metazoa</taxon>
        <taxon>Chordata</taxon>
        <taxon>Craniata</taxon>
        <taxon>Vertebrata</taxon>
        <taxon>Euteleostomi</taxon>
        <taxon>Actinopterygii</taxon>
        <taxon>Neopterygii</taxon>
        <taxon>Teleostei</taxon>
        <taxon>Neoteleostei</taxon>
        <taxon>Acanthomorphata</taxon>
        <taxon>Ovalentaria</taxon>
        <taxon>Blenniimorphae</taxon>
        <taxon>Blenniiformes</taxon>
        <taxon>Blennioidei</taxon>
        <taxon>Blenniidae</taxon>
        <taxon>Salariinae</taxon>
        <taxon>Salarias</taxon>
    </lineage>
</organism>
<dbReference type="FunFam" id="3.30.160.60:FF:002343">
    <property type="entry name" value="Zinc finger protein 33A"/>
    <property type="match status" value="1"/>
</dbReference>
<dbReference type="Proteomes" id="UP000472267">
    <property type="component" value="Chromosome 9"/>
</dbReference>
<evidence type="ECO:0000256" key="2">
    <source>
        <dbReference type="ARBA" id="ARBA00006991"/>
    </source>
</evidence>
<feature type="domain" description="C2H2-type" evidence="13">
    <location>
        <begin position="325"/>
        <end position="352"/>
    </location>
</feature>
<reference evidence="14" key="2">
    <citation type="submission" date="2025-08" db="UniProtKB">
        <authorList>
            <consortium name="Ensembl"/>
        </authorList>
    </citation>
    <scope>IDENTIFICATION</scope>
</reference>
<dbReference type="GO" id="GO:0031519">
    <property type="term" value="C:PcG protein complex"/>
    <property type="evidence" value="ECO:0007669"/>
    <property type="project" value="TreeGrafter"/>
</dbReference>
<feature type="domain" description="C2H2-type" evidence="13">
    <location>
        <begin position="297"/>
        <end position="324"/>
    </location>
</feature>
<keyword evidence="8" id="KW-0238">DNA-binding</keyword>
<dbReference type="Gene3D" id="3.30.160.60">
    <property type="entry name" value="Classic Zinc Finger"/>
    <property type="match status" value="5"/>
</dbReference>
<feature type="compositionally biased region" description="Acidic residues" evidence="12">
    <location>
        <begin position="203"/>
        <end position="217"/>
    </location>
</feature>
<evidence type="ECO:0000256" key="1">
    <source>
        <dbReference type="ARBA" id="ARBA00004123"/>
    </source>
</evidence>
<dbReference type="OMA" id="CFSERRT"/>
<name>A0A672FPD4_SALFA</name>
<evidence type="ECO:0000313" key="15">
    <source>
        <dbReference type="Proteomes" id="UP000472267"/>
    </source>
</evidence>
<accession>A0A672FPD4</accession>
<keyword evidence="9" id="KW-0804">Transcription</keyword>
<gene>
    <name evidence="14" type="primary">LOC115394683</name>
</gene>
<dbReference type="AlphaFoldDB" id="A0A672FPD4"/>
<evidence type="ECO:0000256" key="7">
    <source>
        <dbReference type="ARBA" id="ARBA00023015"/>
    </source>
</evidence>
<dbReference type="GO" id="GO:0005667">
    <property type="term" value="C:transcription regulator complex"/>
    <property type="evidence" value="ECO:0007669"/>
    <property type="project" value="TreeGrafter"/>
</dbReference>
<dbReference type="FunFam" id="3.30.160.60:FF:001370">
    <property type="entry name" value="Zinc finger protein"/>
    <property type="match status" value="1"/>
</dbReference>
<dbReference type="PANTHER" id="PTHR14003:SF23">
    <property type="entry name" value="ZINC FINGER PROTEIN 143"/>
    <property type="match status" value="1"/>
</dbReference>
<dbReference type="Pfam" id="PF00096">
    <property type="entry name" value="zf-C2H2"/>
    <property type="match status" value="5"/>
</dbReference>
<dbReference type="InParanoid" id="A0A672FPD4"/>
<evidence type="ECO:0000256" key="6">
    <source>
        <dbReference type="ARBA" id="ARBA00022833"/>
    </source>
</evidence>
<dbReference type="PANTHER" id="PTHR14003">
    <property type="entry name" value="TRANSCRIPTIONAL REPRESSOR PROTEIN YY"/>
    <property type="match status" value="1"/>
</dbReference>
<dbReference type="GO" id="GO:0000785">
    <property type="term" value="C:chromatin"/>
    <property type="evidence" value="ECO:0007669"/>
    <property type="project" value="TreeGrafter"/>
</dbReference>
<keyword evidence="3" id="KW-0479">Metal-binding</keyword>
<evidence type="ECO:0000256" key="9">
    <source>
        <dbReference type="ARBA" id="ARBA00023163"/>
    </source>
</evidence>
<keyword evidence="4" id="KW-0677">Repeat</keyword>
<reference evidence="14" key="1">
    <citation type="submission" date="2019-06" db="EMBL/GenBank/DDBJ databases">
        <authorList>
            <consortium name="Wellcome Sanger Institute Data Sharing"/>
        </authorList>
    </citation>
    <scope>NUCLEOTIDE SEQUENCE [LARGE SCALE GENOMIC DNA]</scope>
</reference>
<evidence type="ECO:0000256" key="11">
    <source>
        <dbReference type="PROSITE-ProRule" id="PRU00042"/>
    </source>
</evidence>
<keyword evidence="15" id="KW-1185">Reference proteome</keyword>
<feature type="region of interest" description="Disordered" evidence="12">
    <location>
        <begin position="177"/>
        <end position="222"/>
    </location>
</feature>
<dbReference type="GO" id="GO:0000978">
    <property type="term" value="F:RNA polymerase II cis-regulatory region sequence-specific DNA binding"/>
    <property type="evidence" value="ECO:0007669"/>
    <property type="project" value="TreeGrafter"/>
</dbReference>
<keyword evidence="10" id="KW-0539">Nucleus</keyword>
<evidence type="ECO:0000256" key="12">
    <source>
        <dbReference type="SAM" id="MobiDB-lite"/>
    </source>
</evidence>
<dbReference type="InterPro" id="IPR036236">
    <property type="entry name" value="Znf_C2H2_sf"/>
</dbReference>
<dbReference type="FunFam" id="3.30.160.60:FF:000295">
    <property type="entry name" value="zinc finger protein 19"/>
    <property type="match status" value="1"/>
</dbReference>
<dbReference type="FunFam" id="3.30.160.60:FF:001158">
    <property type="entry name" value="zinc finger protein 22"/>
    <property type="match status" value="1"/>
</dbReference>
<reference evidence="14" key="3">
    <citation type="submission" date="2025-09" db="UniProtKB">
        <authorList>
            <consortium name="Ensembl"/>
        </authorList>
    </citation>
    <scope>IDENTIFICATION</scope>
</reference>
<feature type="region of interest" description="Disordered" evidence="12">
    <location>
        <begin position="48"/>
        <end position="102"/>
    </location>
</feature>